<evidence type="ECO:0000313" key="3">
    <source>
        <dbReference type="Proteomes" id="UP000523955"/>
    </source>
</evidence>
<reference evidence="2 3" key="1">
    <citation type="submission" date="2020-08" db="EMBL/GenBank/DDBJ databases">
        <authorList>
            <person name="Seo M.-J."/>
        </authorList>
    </citation>
    <scope>NUCLEOTIDE SEQUENCE [LARGE SCALE GENOMIC DNA]</scope>
    <source>
        <strain evidence="2 3">KIGAM211</strain>
    </source>
</reference>
<comment type="caution">
    <text evidence="2">The sequence shown here is derived from an EMBL/GenBank/DDBJ whole genome shotgun (WGS) entry which is preliminary data.</text>
</comment>
<dbReference type="InterPro" id="IPR011042">
    <property type="entry name" value="6-blade_b-propeller_TolB-like"/>
</dbReference>
<evidence type="ECO:0000313" key="2">
    <source>
        <dbReference type="EMBL" id="MBB6629122.1"/>
    </source>
</evidence>
<feature type="chain" id="PRO_5039049325" description="WD40-like Beta Propeller Repeat" evidence="1">
    <location>
        <begin position="24"/>
        <end position="492"/>
    </location>
</feature>
<protein>
    <recommendedName>
        <fullName evidence="4">WD40-like Beta Propeller Repeat</fullName>
    </recommendedName>
</protein>
<feature type="signal peptide" evidence="1">
    <location>
        <begin position="1"/>
        <end position="23"/>
    </location>
</feature>
<dbReference type="Gene3D" id="2.120.10.30">
    <property type="entry name" value="TolB, C-terminal domain"/>
    <property type="match status" value="1"/>
</dbReference>
<gene>
    <name evidence="2" type="ORF">H5V45_17480</name>
</gene>
<dbReference type="SUPFAM" id="SSF82171">
    <property type="entry name" value="DPP6 N-terminal domain-like"/>
    <property type="match status" value="1"/>
</dbReference>
<name>A0A7X0RIX4_9ACTN</name>
<accession>A0A7X0RIX4</accession>
<proteinExistence type="predicted"/>
<evidence type="ECO:0000256" key="1">
    <source>
        <dbReference type="SAM" id="SignalP"/>
    </source>
</evidence>
<dbReference type="Proteomes" id="UP000523955">
    <property type="component" value="Unassembled WGS sequence"/>
</dbReference>
<sequence>MRRIAVTLVLGVLTALLSLPVLAASASGSTLSFAPAAPVLGQSVTLKGSVPARARRTVRLQRLGGGSWTTVATRKTSRKGTFRFSVDTPAAATKYRVVAPKVAGAKRQAAVTTRTVAVPAGQAPQLVGTTEPAAYAVSKSAVEVSDDMEWWVVDSDDDLAPGLDPEYFNNLFLFHRGSSQPTLITAPDGVDTPAGPSLSDLSDDGRLVTYTFWGRTDTGNSFTELRLWDRVTQATTVIRRVEDTDDTNVASGAFGDTEISADDATVYYAYDADGDPFDAHQQLLAWDRATGETTDVLGGTPFDVSAFDLSPDGRYLAYGALAVEGGDVSGAGVHLRDRSTGADTLVSVTRDGSVPNGPTSIPSVSADGHHVAYLSLATDIDPGDHNTHADTYLVDTRTLDTTLLTTDGTGRSPNDPYIVRPVISTGGRYVSTGYRLGIYDIRTGWRHDALYVKRAGGEPRRLSRDLFGLSADGSKAFVDTADGKAVIWTRSG</sequence>
<keyword evidence="1" id="KW-0732">Signal</keyword>
<dbReference type="RefSeq" id="WP_185254109.1">
    <property type="nucleotide sequence ID" value="NZ_JACKXE010000001.1"/>
</dbReference>
<organism evidence="2 3">
    <name type="scientific">Nocardioides luti</name>
    <dbReference type="NCBI Taxonomy" id="2761101"/>
    <lineage>
        <taxon>Bacteria</taxon>
        <taxon>Bacillati</taxon>
        <taxon>Actinomycetota</taxon>
        <taxon>Actinomycetes</taxon>
        <taxon>Propionibacteriales</taxon>
        <taxon>Nocardioidaceae</taxon>
        <taxon>Nocardioides</taxon>
    </lineage>
</organism>
<evidence type="ECO:0008006" key="4">
    <source>
        <dbReference type="Google" id="ProtNLM"/>
    </source>
</evidence>
<keyword evidence="3" id="KW-1185">Reference proteome</keyword>
<dbReference type="AlphaFoldDB" id="A0A7X0RIX4"/>
<dbReference type="EMBL" id="JACKXE010000001">
    <property type="protein sequence ID" value="MBB6629122.1"/>
    <property type="molecule type" value="Genomic_DNA"/>
</dbReference>